<evidence type="ECO:0000259" key="13">
    <source>
        <dbReference type="PROSITE" id="PS51192"/>
    </source>
</evidence>
<evidence type="ECO:0000313" key="15">
    <source>
        <dbReference type="EMBL" id="PWN30050.1"/>
    </source>
</evidence>
<dbReference type="PROSITE" id="PS51192">
    <property type="entry name" value="HELICASE_ATP_BIND_1"/>
    <property type="match status" value="1"/>
</dbReference>
<feature type="compositionally biased region" description="Acidic residues" evidence="11">
    <location>
        <begin position="1"/>
        <end position="12"/>
    </location>
</feature>
<keyword evidence="3" id="KW-0479">Metal-binding</keyword>
<gene>
    <name evidence="15" type="ORF">BDZ90DRAFT_215549</name>
</gene>
<dbReference type="Gene3D" id="3.40.50.300">
    <property type="entry name" value="P-loop containing nucleotide triphosphate hydrolases"/>
    <property type="match status" value="1"/>
</dbReference>
<dbReference type="Gene3D" id="3.40.50.10810">
    <property type="entry name" value="Tandem AAA-ATPase domain"/>
    <property type="match status" value="1"/>
</dbReference>
<dbReference type="SMART" id="SM00487">
    <property type="entry name" value="DEXDc"/>
    <property type="match status" value="1"/>
</dbReference>
<dbReference type="Gene3D" id="3.30.40.10">
    <property type="entry name" value="Zinc/RING finger domain, C3HC4 (zinc finger)"/>
    <property type="match status" value="1"/>
</dbReference>
<evidence type="ECO:0000259" key="14">
    <source>
        <dbReference type="PROSITE" id="PS51194"/>
    </source>
</evidence>
<dbReference type="InterPro" id="IPR027417">
    <property type="entry name" value="P-loop_NTPase"/>
</dbReference>
<accession>A0A316UXL3</accession>
<dbReference type="PANTHER" id="PTHR45626">
    <property type="entry name" value="TRANSCRIPTION TERMINATION FACTOR 2-RELATED"/>
    <property type="match status" value="1"/>
</dbReference>
<dbReference type="InterPro" id="IPR017907">
    <property type="entry name" value="Znf_RING_CS"/>
</dbReference>
<comment type="similarity">
    <text evidence="2">Belongs to the SNF2/RAD54 helicase family.</text>
</comment>
<dbReference type="CDD" id="cd18008">
    <property type="entry name" value="DEXDc_SHPRH-like"/>
    <property type="match status" value="1"/>
</dbReference>
<dbReference type="GO" id="GO:0004386">
    <property type="term" value="F:helicase activity"/>
    <property type="evidence" value="ECO:0007669"/>
    <property type="project" value="UniProtKB-KW"/>
</dbReference>
<dbReference type="GO" id="GO:0005634">
    <property type="term" value="C:nucleus"/>
    <property type="evidence" value="ECO:0007669"/>
    <property type="project" value="UniProtKB-SubCell"/>
</dbReference>
<dbReference type="PROSITE" id="PS00518">
    <property type="entry name" value="ZF_RING_1"/>
    <property type="match status" value="1"/>
</dbReference>
<dbReference type="InterPro" id="IPR002464">
    <property type="entry name" value="DNA/RNA_helicase_DEAH_CS"/>
</dbReference>
<dbReference type="Pfam" id="PF00271">
    <property type="entry name" value="Helicase_C"/>
    <property type="match status" value="1"/>
</dbReference>
<dbReference type="InterPro" id="IPR014001">
    <property type="entry name" value="Helicase_ATP-bd"/>
</dbReference>
<dbReference type="PANTHER" id="PTHR45626:SF12">
    <property type="entry name" value="DNA REPAIR PROTEIN RAD16"/>
    <property type="match status" value="1"/>
</dbReference>
<dbReference type="GO" id="GO:0008094">
    <property type="term" value="F:ATP-dependent activity, acting on DNA"/>
    <property type="evidence" value="ECO:0007669"/>
    <property type="project" value="TreeGrafter"/>
</dbReference>
<feature type="domain" description="Helicase C-terminal" evidence="14">
    <location>
        <begin position="631"/>
        <end position="781"/>
    </location>
</feature>
<dbReference type="InterPro" id="IPR001841">
    <property type="entry name" value="Znf_RING"/>
</dbReference>
<evidence type="ECO:0000256" key="4">
    <source>
        <dbReference type="ARBA" id="ARBA00022741"/>
    </source>
</evidence>
<evidence type="ECO:0000259" key="12">
    <source>
        <dbReference type="PROSITE" id="PS50089"/>
    </source>
</evidence>
<dbReference type="GeneID" id="37026063"/>
<reference evidence="15 16" key="1">
    <citation type="journal article" date="2018" name="Mol. Biol. Evol.">
        <title>Broad Genomic Sampling Reveals a Smut Pathogenic Ancestry of the Fungal Clade Ustilaginomycotina.</title>
        <authorList>
            <person name="Kijpornyongpan T."/>
            <person name="Mondo S.J."/>
            <person name="Barry K."/>
            <person name="Sandor L."/>
            <person name="Lee J."/>
            <person name="Lipzen A."/>
            <person name="Pangilinan J."/>
            <person name="LaButti K."/>
            <person name="Hainaut M."/>
            <person name="Henrissat B."/>
            <person name="Grigoriev I.V."/>
            <person name="Spatafora J.W."/>
            <person name="Aime M.C."/>
        </authorList>
    </citation>
    <scope>NUCLEOTIDE SEQUENCE [LARGE SCALE GENOMIC DNA]</scope>
    <source>
        <strain evidence="15 16">MCA 5214</strain>
    </source>
</reference>
<evidence type="ECO:0000256" key="10">
    <source>
        <dbReference type="PROSITE-ProRule" id="PRU00175"/>
    </source>
</evidence>
<dbReference type="RefSeq" id="XP_025364662.1">
    <property type="nucleotide sequence ID" value="XM_025504240.1"/>
</dbReference>
<feature type="domain" description="Helicase ATP-binding" evidence="13">
    <location>
        <begin position="204"/>
        <end position="376"/>
    </location>
</feature>
<dbReference type="PROSITE" id="PS51194">
    <property type="entry name" value="HELICASE_CTER"/>
    <property type="match status" value="1"/>
</dbReference>
<feature type="compositionally biased region" description="Basic residues" evidence="11">
    <location>
        <begin position="59"/>
        <end position="70"/>
    </location>
</feature>
<keyword evidence="5 10" id="KW-0863">Zinc-finger</keyword>
<feature type="compositionally biased region" description="Acidic residues" evidence="11">
    <location>
        <begin position="36"/>
        <end position="54"/>
    </location>
</feature>
<evidence type="ECO:0000256" key="11">
    <source>
        <dbReference type="SAM" id="MobiDB-lite"/>
    </source>
</evidence>
<sequence>MSDDIEDADEDDFKTSIKFGKKRSASGPSRSKQRIEDEDDSDSELSYIEDEAEDLLAKPRAKGRQRRAPRKSAASLQDREFDGDDDYEDSEDSEDEDFVGASTSANPSSARGLHGEDIRYETFKQRQARLKSERHLARRKKVPKLTPYQKTVQSLGKHHPELVGLWDDLKQTSGAPKNVATVQPNGLKATLLPFQLEGLNWLLEQEKGPWSGGVLADEMGMGKTIQMISLFLSNRDKPTLVVAPVVAIMQWRNEIAKYTDGFKVLVWHGASREVDAKKLAQHDVVLTSYSVMEASFRKQEIGFKRKKELVKEKSALHAVQWHRVVLDEAHNIKDRATNTAKAAFELSSTYRWCLSGTPLMNRVGELYSMIRFLNGDPYGYYYCKQCPCKSLHWQFSDRRSCDKCGHTPMHHVCFWNISVLRPIQRDGTSVGEGGEAFRRLRILLDRMMLRRTKLERADDMGLPPRTVVVRKDYFNEEEEDLYDSLYNDGARKFSTFVSQGTILNNYSNIFTLITRMRQLSCHPDLVLRSKTGVAKKLLGDASNDTINLCRICAEEATEPIVSKCKHVFCRECVRQYLESASEEVPVPDCPYCHANLSINLDQEALEDARPEETRQGILGRLDVANWRSSTKIEALVEELNKVRRDDSTIKSIVFSQFTSFLDLIAFRLQRAGFTIARLEGSMTPEARDRTVRYFSDNPSVTVFLVSLKAGGVALNLTEASRVFVMDPWWNAASIGQAADRIHRLGQTRPIIITNLIIENSIESRVAELSAKKMAMVNATLSNDDAASQRLTVADLQFLFRM</sequence>
<dbReference type="SUPFAM" id="SSF52540">
    <property type="entry name" value="P-loop containing nucleoside triphosphate hydrolases"/>
    <property type="match status" value="2"/>
</dbReference>
<keyword evidence="7" id="KW-0347">Helicase</keyword>
<evidence type="ECO:0000256" key="2">
    <source>
        <dbReference type="ARBA" id="ARBA00007025"/>
    </source>
</evidence>
<evidence type="ECO:0000256" key="7">
    <source>
        <dbReference type="ARBA" id="ARBA00022806"/>
    </source>
</evidence>
<comment type="subcellular location">
    <subcellularLocation>
        <location evidence="1">Nucleus</location>
    </subcellularLocation>
</comment>
<dbReference type="GO" id="GO:0008270">
    <property type="term" value="F:zinc ion binding"/>
    <property type="evidence" value="ECO:0007669"/>
    <property type="project" value="UniProtKB-KW"/>
</dbReference>
<dbReference type="InterPro" id="IPR013083">
    <property type="entry name" value="Znf_RING/FYVE/PHD"/>
</dbReference>
<dbReference type="STRING" id="1569628.A0A316UXL3"/>
<keyword evidence="6" id="KW-0378">Hydrolase</keyword>
<dbReference type="Pfam" id="PF00097">
    <property type="entry name" value="zf-C3HC4"/>
    <property type="match status" value="1"/>
</dbReference>
<evidence type="ECO:0000313" key="16">
    <source>
        <dbReference type="Proteomes" id="UP000245884"/>
    </source>
</evidence>
<feature type="domain" description="RING-type" evidence="12">
    <location>
        <begin position="549"/>
        <end position="593"/>
    </location>
</feature>
<dbReference type="Proteomes" id="UP000245884">
    <property type="component" value="Unassembled WGS sequence"/>
</dbReference>
<evidence type="ECO:0000256" key="1">
    <source>
        <dbReference type="ARBA" id="ARBA00004123"/>
    </source>
</evidence>
<dbReference type="InterPro" id="IPR018957">
    <property type="entry name" value="Znf_C3HC4_RING-type"/>
</dbReference>
<evidence type="ECO:0000256" key="6">
    <source>
        <dbReference type="ARBA" id="ARBA00022801"/>
    </source>
</evidence>
<organism evidence="15 16">
    <name type="scientific">Jaminaea rosea</name>
    <dbReference type="NCBI Taxonomy" id="1569628"/>
    <lineage>
        <taxon>Eukaryota</taxon>
        <taxon>Fungi</taxon>
        <taxon>Dikarya</taxon>
        <taxon>Basidiomycota</taxon>
        <taxon>Ustilaginomycotina</taxon>
        <taxon>Exobasidiomycetes</taxon>
        <taxon>Microstromatales</taxon>
        <taxon>Microstromatales incertae sedis</taxon>
        <taxon>Jaminaea</taxon>
    </lineage>
</organism>
<dbReference type="Pfam" id="PF00176">
    <property type="entry name" value="SNF2-rel_dom"/>
    <property type="match status" value="1"/>
</dbReference>
<dbReference type="PROSITE" id="PS00690">
    <property type="entry name" value="DEAH_ATP_HELICASE"/>
    <property type="match status" value="1"/>
</dbReference>
<dbReference type="OrthoDB" id="448448at2759"/>
<dbReference type="AlphaFoldDB" id="A0A316UXL3"/>
<dbReference type="InterPro" id="IPR001650">
    <property type="entry name" value="Helicase_C-like"/>
</dbReference>
<dbReference type="PROSITE" id="PS50089">
    <property type="entry name" value="ZF_RING_2"/>
    <property type="match status" value="1"/>
</dbReference>
<evidence type="ECO:0000256" key="9">
    <source>
        <dbReference type="ARBA" id="ARBA00022840"/>
    </source>
</evidence>
<dbReference type="SMART" id="SM00490">
    <property type="entry name" value="HELICc"/>
    <property type="match status" value="1"/>
</dbReference>
<dbReference type="GO" id="GO:0016787">
    <property type="term" value="F:hydrolase activity"/>
    <property type="evidence" value="ECO:0007669"/>
    <property type="project" value="UniProtKB-KW"/>
</dbReference>
<feature type="region of interest" description="Disordered" evidence="11">
    <location>
        <begin position="1"/>
        <end position="118"/>
    </location>
</feature>
<name>A0A316UXL3_9BASI</name>
<dbReference type="InterPro" id="IPR050628">
    <property type="entry name" value="SNF2_RAD54_helicase_TF"/>
</dbReference>
<dbReference type="GO" id="GO:0005524">
    <property type="term" value="F:ATP binding"/>
    <property type="evidence" value="ECO:0007669"/>
    <property type="project" value="UniProtKB-KW"/>
</dbReference>
<dbReference type="EMBL" id="KZ819662">
    <property type="protein sequence ID" value="PWN30050.1"/>
    <property type="molecule type" value="Genomic_DNA"/>
</dbReference>
<dbReference type="GO" id="GO:0006289">
    <property type="term" value="P:nucleotide-excision repair"/>
    <property type="evidence" value="ECO:0007669"/>
    <property type="project" value="TreeGrafter"/>
</dbReference>
<keyword evidence="9" id="KW-0067">ATP-binding</keyword>
<proteinExistence type="inferred from homology"/>
<dbReference type="CDD" id="cd18793">
    <property type="entry name" value="SF2_C_SNF"/>
    <property type="match status" value="1"/>
</dbReference>
<feature type="compositionally biased region" description="Acidic residues" evidence="11">
    <location>
        <begin position="81"/>
        <end position="98"/>
    </location>
</feature>
<keyword evidence="4" id="KW-0547">Nucleotide-binding</keyword>
<evidence type="ECO:0000256" key="8">
    <source>
        <dbReference type="ARBA" id="ARBA00022833"/>
    </source>
</evidence>
<dbReference type="SMART" id="SM00184">
    <property type="entry name" value="RING"/>
    <property type="match status" value="1"/>
</dbReference>
<evidence type="ECO:0000256" key="3">
    <source>
        <dbReference type="ARBA" id="ARBA00022723"/>
    </source>
</evidence>
<keyword evidence="16" id="KW-1185">Reference proteome</keyword>
<keyword evidence="8" id="KW-0862">Zinc</keyword>
<protein>
    <submittedName>
        <fullName evidence="15">Uncharacterized protein</fullName>
    </submittedName>
</protein>
<evidence type="ECO:0000256" key="5">
    <source>
        <dbReference type="ARBA" id="ARBA00022771"/>
    </source>
</evidence>
<dbReference type="InterPro" id="IPR000330">
    <property type="entry name" value="SNF2_N"/>
</dbReference>
<dbReference type="InterPro" id="IPR049730">
    <property type="entry name" value="SNF2/RAD54-like_C"/>
</dbReference>
<dbReference type="SUPFAM" id="SSF57850">
    <property type="entry name" value="RING/U-box"/>
    <property type="match status" value="1"/>
</dbReference>
<dbReference type="InterPro" id="IPR038718">
    <property type="entry name" value="SNF2-like_sf"/>
</dbReference>